<reference evidence="3 4" key="1">
    <citation type="journal article" date="2011" name="J. Bacteriol.">
        <title>Complete genome sequence of 'Vulcanisaeta moutnovskia' strain 768-28, a novel member of the hyperthermophilic crenarchaeal genus vulcanisaeta.</title>
        <authorList>
            <person name="Gumerov V.M."/>
            <person name="Mardanov A.V."/>
            <person name="Beletsky A.V."/>
            <person name="Prokofeva M.I."/>
            <person name="Bonch-Osmolovskaya E.A."/>
            <person name="Ravin N.V."/>
            <person name="Skryabin K.G."/>
        </authorList>
    </citation>
    <scope>NUCLEOTIDE SEQUENCE [LARGE SCALE GENOMIC DNA]</scope>
    <source>
        <strain evidence="3 4">768-28</strain>
    </source>
</reference>
<dbReference type="EMBL" id="CP002529">
    <property type="protein sequence ID" value="ADY01600.1"/>
    <property type="molecule type" value="Genomic_DNA"/>
</dbReference>
<gene>
    <name evidence="3" type="ordered locus">VMUT_1395</name>
</gene>
<dbReference type="InterPro" id="IPR010154">
    <property type="entry name" value="CRISPR-assoc_Cas7/Cst2/DevR"/>
</dbReference>
<dbReference type="STRING" id="985053.VMUT_1395"/>
<protein>
    <submittedName>
        <fullName evidence="3">CRISPR-associated autoregulator, DevR family</fullName>
    </submittedName>
</protein>
<proteinExistence type="predicted"/>
<dbReference type="PANTHER" id="PTHR37459">
    <property type="match status" value="1"/>
</dbReference>
<evidence type="ECO:0000256" key="1">
    <source>
        <dbReference type="ARBA" id="ARBA00023118"/>
    </source>
</evidence>
<dbReference type="eggNOG" id="arCOG03617">
    <property type="taxonomic scope" value="Archaea"/>
</dbReference>
<organism evidence="3 4">
    <name type="scientific">Vulcanisaeta moutnovskia (strain 768-28)</name>
    <dbReference type="NCBI Taxonomy" id="985053"/>
    <lineage>
        <taxon>Archaea</taxon>
        <taxon>Thermoproteota</taxon>
        <taxon>Thermoprotei</taxon>
        <taxon>Thermoproteales</taxon>
        <taxon>Thermoproteaceae</taxon>
        <taxon>Vulcanisaeta</taxon>
    </lineage>
</organism>
<dbReference type="PANTHER" id="PTHR37459:SF1">
    <property type="entry name" value="CRISPR-ASSOCIATED PROTEIN CAS7_CST2_DEVR"/>
    <property type="match status" value="1"/>
</dbReference>
<dbReference type="Proteomes" id="UP000007485">
    <property type="component" value="Chromosome"/>
</dbReference>
<dbReference type="GO" id="GO:0051607">
    <property type="term" value="P:defense response to virus"/>
    <property type="evidence" value="ECO:0007669"/>
    <property type="project" value="UniProtKB-KW"/>
</dbReference>
<dbReference type="InterPro" id="IPR052681">
    <property type="entry name" value="CRISPR-Cas7/Cst2/DevR"/>
</dbReference>
<keyword evidence="4" id="KW-1185">Reference proteome</keyword>
<comment type="function">
    <text evidence="2">CRISPR (clustered regularly interspaced short palindromic repeat) is an adaptive immune system that provides protection against mobile genetic elements (viruses, transposable elements and conjugative plasmids). CRISPR clusters contain spacers, sequences complementary to antecedent mobile elements, and target invading nucleic acids. CRISPR clusters are transcribed and processed into CRISPR RNA (crRNA).</text>
</comment>
<dbReference type="HOGENOM" id="CLU_054331_0_0_2"/>
<name>F0QST3_VULM7</name>
<dbReference type="Pfam" id="PF01905">
    <property type="entry name" value="DevR"/>
    <property type="match status" value="1"/>
</dbReference>
<dbReference type="NCBIfam" id="TIGR01875">
    <property type="entry name" value="cas_MJ0381"/>
    <property type="match status" value="1"/>
</dbReference>
<keyword evidence="1" id="KW-0051">Antiviral defense</keyword>
<dbReference type="GeneID" id="10289047"/>
<dbReference type="OrthoDB" id="97643at2157"/>
<dbReference type="AlphaFoldDB" id="F0QST3"/>
<accession>F0QST3</accession>
<sequence length="329" mass="37318">MVFVSMSFRFRIDVEAANMVESVGNYSRHRVVPIIAQYYDGNGGLRYELTYLPAISGQSLANAFSRALTDIALSRNHPVCDMCRNYEKIGGFPKRPTLSDNDSIDKRVKECIVEDVTGFMATKGGERGEVIKRTSKIWFSYMIPDADSIKHAPPIPQFHVRYSTNENEQMIFSIESGSAIYRVKIAIDIDSIGKLTDNKYVDNRLDRINDVFDALALMFNGYIGAKKARYLPQMEFLGGIASISHPYRFMVTPAKAKLVKDRLESWYLYDTVTRATRFLSIFGNKVRLSIYYADKEFNTLLASKDITIEGADSLEDLISKVRNSVQKLI</sequence>
<dbReference type="KEGG" id="vmo:VMUT_1395"/>
<dbReference type="RefSeq" id="WP_013604762.1">
    <property type="nucleotide sequence ID" value="NC_015151.1"/>
</dbReference>
<evidence type="ECO:0000313" key="4">
    <source>
        <dbReference type="Proteomes" id="UP000007485"/>
    </source>
</evidence>
<evidence type="ECO:0000256" key="2">
    <source>
        <dbReference type="ARBA" id="ARBA00025626"/>
    </source>
</evidence>
<evidence type="ECO:0000313" key="3">
    <source>
        <dbReference type="EMBL" id="ADY01600.1"/>
    </source>
</evidence>